<dbReference type="PANTHER" id="PTHR37023">
    <property type="entry name" value="TRANSPOSASE"/>
    <property type="match status" value="1"/>
</dbReference>
<organism evidence="3">
    <name type="scientific">bioreactor metagenome</name>
    <dbReference type="NCBI Taxonomy" id="1076179"/>
    <lineage>
        <taxon>unclassified sequences</taxon>
        <taxon>metagenomes</taxon>
        <taxon>ecological metagenomes</taxon>
    </lineage>
</organism>
<dbReference type="InterPro" id="IPR054832">
    <property type="entry name" value="transpos_IS91"/>
</dbReference>
<proteinExistence type="predicted"/>
<feature type="domain" description="Transposase zinc-binding" evidence="2">
    <location>
        <begin position="14"/>
        <end position="100"/>
    </location>
</feature>
<dbReference type="PANTHER" id="PTHR37023:SF1">
    <property type="entry name" value="ISSOD25 TRANSPOSASE TNPA_ISSOD25"/>
    <property type="match status" value="1"/>
</dbReference>
<evidence type="ECO:0000259" key="1">
    <source>
        <dbReference type="Pfam" id="PF04986"/>
    </source>
</evidence>
<dbReference type="GO" id="GO:0003677">
    <property type="term" value="F:DNA binding"/>
    <property type="evidence" value="ECO:0007669"/>
    <property type="project" value="InterPro"/>
</dbReference>
<dbReference type="AlphaFoldDB" id="A0A644ZWM2"/>
<gene>
    <name evidence="3" type="ORF">SDC9_92057</name>
</gene>
<dbReference type="EMBL" id="VSSQ01010849">
    <property type="protein sequence ID" value="MPM45370.1"/>
    <property type="molecule type" value="Genomic_DNA"/>
</dbReference>
<dbReference type="InterPro" id="IPR026889">
    <property type="entry name" value="Zn_Tnp"/>
</dbReference>
<evidence type="ECO:0000259" key="2">
    <source>
        <dbReference type="Pfam" id="PF14319"/>
    </source>
</evidence>
<evidence type="ECO:0000313" key="3">
    <source>
        <dbReference type="EMBL" id="MPM45370.1"/>
    </source>
</evidence>
<reference evidence="3" key="1">
    <citation type="submission" date="2019-08" db="EMBL/GenBank/DDBJ databases">
        <authorList>
            <person name="Kucharzyk K."/>
            <person name="Murdoch R.W."/>
            <person name="Higgins S."/>
            <person name="Loffler F."/>
        </authorList>
    </citation>
    <scope>NUCLEOTIDE SEQUENCE</scope>
</reference>
<dbReference type="InterPro" id="IPR007069">
    <property type="entry name" value="Transposase_32"/>
</dbReference>
<feature type="domain" description="Transposase IS801/IS1294" evidence="1">
    <location>
        <begin position="142"/>
        <end position="316"/>
    </location>
</feature>
<sequence length="389" mass="44839">MNTPAFEVADVIRYSGDEFIRKCKPLGYHKGVLTALKQCRTEALGCHIYQCSDCGHTRIAYHSCRNRHCPKCQQVDKERWIMDREADLLPVGYLHMVFTLPEVLNPLCLKYPVMMYNLLFHAVRDTLFTFAADPKHLGADIGYVAVLHSWGQTLALHPHLHIIVPAGGFNIKGHWVNARGDGNFLFPVKALSSVFRAKYRDGLKTALAEQGIQRPRDLFEQMMLRNWVVYAKEPLGDPRKVIEYLGRYAHRIAISNHRLINVTDTNVTFRYKDYRHGNLQKEMTLGNTEFLRRFCMHILPPGFVKIRHYGILSSRRKAEYIPKPKDENGQKIARSKPAWQQVCRERLGFDPEKCPCCGSGRMKVIGIVDPRPPPDQLLLAWNQRSETRF</sequence>
<protein>
    <submittedName>
        <fullName evidence="3">IS91 family transposase ISWz1</fullName>
    </submittedName>
</protein>
<dbReference type="GO" id="GO:0006313">
    <property type="term" value="P:DNA transposition"/>
    <property type="evidence" value="ECO:0007669"/>
    <property type="project" value="InterPro"/>
</dbReference>
<dbReference type="Pfam" id="PF04986">
    <property type="entry name" value="Y2_Tnp"/>
    <property type="match status" value="1"/>
</dbReference>
<accession>A0A644ZWM2</accession>
<dbReference type="Pfam" id="PF14319">
    <property type="entry name" value="Zn_Tnp_IS91"/>
    <property type="match status" value="1"/>
</dbReference>
<name>A0A644ZWM2_9ZZZZ</name>
<dbReference type="NCBIfam" id="NF033538">
    <property type="entry name" value="transpos_IS91"/>
    <property type="match status" value="1"/>
</dbReference>
<comment type="caution">
    <text evidence="3">The sequence shown here is derived from an EMBL/GenBank/DDBJ whole genome shotgun (WGS) entry which is preliminary data.</text>
</comment>
<dbReference type="GO" id="GO:0004803">
    <property type="term" value="F:transposase activity"/>
    <property type="evidence" value="ECO:0007669"/>
    <property type="project" value="InterPro"/>
</dbReference>